<keyword evidence="3" id="KW-1185">Reference proteome</keyword>
<feature type="compositionally biased region" description="Pro residues" evidence="1">
    <location>
        <begin position="209"/>
        <end position="219"/>
    </location>
</feature>
<dbReference type="Proteomes" id="UP000183567">
    <property type="component" value="Unassembled WGS sequence"/>
</dbReference>
<evidence type="ECO:0000313" key="2">
    <source>
        <dbReference type="EMBL" id="OJA21056.1"/>
    </source>
</evidence>
<reference evidence="2 3" key="1">
    <citation type="submission" date="2016-03" db="EMBL/GenBank/DDBJ databases">
        <title>Comparative genomics of the ectomycorrhizal sister species Rhizopogon vinicolor and Rhizopogon vesiculosus (Basidiomycota: Boletales) reveals a divergence of the mating type B locus.</title>
        <authorList>
            <person name="Mujic A.B."/>
            <person name="Kuo A."/>
            <person name="Tritt A."/>
            <person name="Lipzen A."/>
            <person name="Chen C."/>
            <person name="Johnson J."/>
            <person name="Sharma A."/>
            <person name="Barry K."/>
            <person name="Grigoriev I.V."/>
            <person name="Spatafora J.W."/>
        </authorList>
    </citation>
    <scope>NUCLEOTIDE SEQUENCE [LARGE SCALE GENOMIC DNA]</scope>
    <source>
        <strain evidence="2 3">AM-OR11-056</strain>
    </source>
</reference>
<feature type="compositionally biased region" description="Pro residues" evidence="1">
    <location>
        <begin position="26"/>
        <end position="36"/>
    </location>
</feature>
<gene>
    <name evidence="2" type="ORF">AZE42_11546</name>
</gene>
<feature type="region of interest" description="Disordered" evidence="1">
    <location>
        <begin position="1"/>
        <end position="55"/>
    </location>
</feature>
<dbReference type="EMBL" id="LVVM01000295">
    <property type="protein sequence ID" value="OJA21056.1"/>
    <property type="molecule type" value="Genomic_DNA"/>
</dbReference>
<feature type="region of interest" description="Disordered" evidence="1">
    <location>
        <begin position="199"/>
        <end position="223"/>
    </location>
</feature>
<dbReference type="STRING" id="180088.A0A1J8R5H9"/>
<dbReference type="OrthoDB" id="3352225at2759"/>
<evidence type="ECO:0000313" key="3">
    <source>
        <dbReference type="Proteomes" id="UP000183567"/>
    </source>
</evidence>
<organism evidence="2 3">
    <name type="scientific">Rhizopogon vesiculosus</name>
    <dbReference type="NCBI Taxonomy" id="180088"/>
    <lineage>
        <taxon>Eukaryota</taxon>
        <taxon>Fungi</taxon>
        <taxon>Dikarya</taxon>
        <taxon>Basidiomycota</taxon>
        <taxon>Agaricomycotina</taxon>
        <taxon>Agaricomycetes</taxon>
        <taxon>Agaricomycetidae</taxon>
        <taxon>Boletales</taxon>
        <taxon>Suillineae</taxon>
        <taxon>Rhizopogonaceae</taxon>
        <taxon>Rhizopogon</taxon>
    </lineage>
</organism>
<accession>A0A1J8R5H9</accession>
<evidence type="ECO:0000256" key="1">
    <source>
        <dbReference type="SAM" id="MobiDB-lite"/>
    </source>
</evidence>
<sequence>MLYDSPEPTTTPFIPPLPSPEVLAPPFIPPAPPNHVPPQWAQQPRTPGQYPYYPVTPQNTTPFIPTIPSAHSTPGMHPPGSYFAPPTNLPNTYGGPSGHGFSSDYTGYPPPNGNPSPFVPPNQPPPGTPWAGPGTGFSAFQQPLPPGPPAWGPQIGQFTPGYPMAPPFATPATPWGMPLYGHPGVPPGPPGYPGIPPGYAGHTPFIHPTVPPPAQPQPPDTARANFRWTNNADRIDPFAEGPHYGPVLEPFLVRAVSANIRINPLLSPPTDSH</sequence>
<name>A0A1J8R5H9_9AGAM</name>
<comment type="caution">
    <text evidence="2">The sequence shown here is derived from an EMBL/GenBank/DDBJ whole genome shotgun (WGS) entry which is preliminary data.</text>
</comment>
<proteinExistence type="predicted"/>
<feature type="non-terminal residue" evidence="2">
    <location>
        <position position="273"/>
    </location>
</feature>
<dbReference type="AlphaFoldDB" id="A0A1J8R5H9"/>
<protein>
    <submittedName>
        <fullName evidence="2">Uncharacterized protein</fullName>
    </submittedName>
</protein>
<feature type="region of interest" description="Disordered" evidence="1">
    <location>
        <begin position="68"/>
        <end position="155"/>
    </location>
</feature>
<feature type="compositionally biased region" description="Pro residues" evidence="1">
    <location>
        <begin position="108"/>
        <end position="128"/>
    </location>
</feature>